<proteinExistence type="predicted"/>
<protein>
    <submittedName>
        <fullName evidence="1">Uncharacterized protein</fullName>
    </submittedName>
</protein>
<evidence type="ECO:0000313" key="1">
    <source>
        <dbReference type="EMBL" id="STI82552.1"/>
    </source>
</evidence>
<organism evidence="1 2">
    <name type="scientific">Escherichia coli</name>
    <dbReference type="NCBI Taxonomy" id="562"/>
    <lineage>
        <taxon>Bacteria</taxon>
        <taxon>Pseudomonadati</taxon>
        <taxon>Pseudomonadota</taxon>
        <taxon>Gammaproteobacteria</taxon>
        <taxon>Enterobacterales</taxon>
        <taxon>Enterobacteriaceae</taxon>
        <taxon>Escherichia</taxon>
    </lineage>
</organism>
<sequence length="53" mass="5980">MTNGGADFITLPQEQLAVILRISGEYLFSWENLGLRPRRSSSPNARHHAMLKV</sequence>
<dbReference type="EMBL" id="UGCP01000002">
    <property type="protein sequence ID" value="STI82552.1"/>
    <property type="molecule type" value="Genomic_DNA"/>
</dbReference>
<dbReference type="Proteomes" id="UP000254079">
    <property type="component" value="Unassembled WGS sequence"/>
</dbReference>
<accession>A0A376TZW1</accession>
<reference evidence="1 2" key="1">
    <citation type="submission" date="2018-06" db="EMBL/GenBank/DDBJ databases">
        <authorList>
            <consortium name="Pathogen Informatics"/>
            <person name="Doyle S."/>
        </authorList>
    </citation>
    <scope>NUCLEOTIDE SEQUENCE [LARGE SCALE GENOMIC DNA]</scope>
    <source>
        <strain evidence="1 2">NCTC8622</strain>
    </source>
</reference>
<gene>
    <name evidence="1" type="ORF">NCTC8622_01534</name>
</gene>
<dbReference type="AlphaFoldDB" id="A0A376TZW1"/>
<evidence type="ECO:0000313" key="2">
    <source>
        <dbReference type="Proteomes" id="UP000254079"/>
    </source>
</evidence>
<name>A0A376TZW1_ECOLX</name>